<dbReference type="PANTHER" id="PTHR22990:SF15">
    <property type="entry name" value="F-BOX ONLY PROTEIN 10"/>
    <property type="match status" value="1"/>
</dbReference>
<organism evidence="4 5">
    <name type="scientific">Halapricum desulfuricans</name>
    <dbReference type="NCBI Taxonomy" id="2841257"/>
    <lineage>
        <taxon>Archaea</taxon>
        <taxon>Methanobacteriati</taxon>
        <taxon>Methanobacteriota</taxon>
        <taxon>Stenosarchaea group</taxon>
        <taxon>Halobacteria</taxon>
        <taxon>Halobacteriales</taxon>
        <taxon>Haloarculaceae</taxon>
        <taxon>Halapricum</taxon>
    </lineage>
</organism>
<dbReference type="InterPro" id="IPR006626">
    <property type="entry name" value="PbH1"/>
</dbReference>
<dbReference type="SMART" id="SM00710">
    <property type="entry name" value="PbH1"/>
    <property type="match status" value="9"/>
</dbReference>
<evidence type="ECO:0000259" key="3">
    <source>
        <dbReference type="Pfam" id="PF13229"/>
    </source>
</evidence>
<reference evidence="4" key="1">
    <citation type="submission" date="2020-11" db="EMBL/GenBank/DDBJ databases">
        <title>Carbohydrate-dependent, anaerobic sulfur respiration: A novel catabolism in halophilic archaea.</title>
        <authorList>
            <person name="Sorokin D.Y."/>
            <person name="Messina E."/>
            <person name="Smedile F."/>
            <person name="La Cono V."/>
            <person name="Hallsworth J.E."/>
            <person name="Yakimov M.M."/>
        </authorList>
    </citation>
    <scope>NUCLEOTIDE SEQUENCE</scope>
    <source>
        <strain evidence="4">HSR12-1</strain>
    </source>
</reference>
<sequence length="488" mass="49236">MDHGITRRAVLAGSLVALSGCSSLGDGDRDGGTPTPGPDSVTVGEDGSFDSIQAAIEAVAEGGRVEIAAGRYRESITVDKPGLTVVGTGDVIVSPSETVSAAGIHVAESASGVTIDGLEVTGFTGSRGTISVRGDDATIRNAVVSDGFLGIRTTGSAVTIEATAVSGCNTGGVLVRNGESATLTDVTVESNGGPGIDIDRTPTVEIDGADVRGNVLRGIDLDRADTVTVRDSTAIGNEGPGIDIEQCGEVAIDGVVTDENVNGIYVEDSDAVEITNAAARSNEVHGIAVDRVDAAAFDRTTTSDNATTGIDCSAVSDVTLSKVASTGNAANGVRLEGFDEANVSASRLADNGGIGLSLADPRIVADESFSVSETVLANNAIGLDLQLRVIADGNAVENCRVAGNETYGVRNGNRRETLLATDNWWGSEDGPGSDPAIGTLVDPETGASADGSGDWVSRGRTPGVANVRFDPVATSPPPEPSAGAETAQ</sequence>
<protein>
    <submittedName>
        <fullName evidence="4">Lipoprotein NosD family</fullName>
    </submittedName>
</protein>
<evidence type="ECO:0000256" key="1">
    <source>
        <dbReference type="ARBA" id="ARBA00022737"/>
    </source>
</evidence>
<keyword evidence="4" id="KW-0449">Lipoprotein</keyword>
<dbReference type="EMBL" id="CP064787">
    <property type="protein sequence ID" value="QSG07030.1"/>
    <property type="molecule type" value="Genomic_DNA"/>
</dbReference>
<evidence type="ECO:0000313" key="5">
    <source>
        <dbReference type="Proteomes" id="UP000663525"/>
    </source>
</evidence>
<keyword evidence="1" id="KW-0677">Repeat</keyword>
<dbReference type="Pfam" id="PF13229">
    <property type="entry name" value="Beta_helix"/>
    <property type="match status" value="2"/>
</dbReference>
<name>A0A897MY51_9EURY</name>
<dbReference type="RefSeq" id="WP_229113499.1">
    <property type="nucleotide sequence ID" value="NZ_CP064787.1"/>
</dbReference>
<evidence type="ECO:0000256" key="2">
    <source>
        <dbReference type="SAM" id="MobiDB-lite"/>
    </source>
</evidence>
<accession>A0A897MY51</accession>
<dbReference type="AlphaFoldDB" id="A0A897MY51"/>
<dbReference type="InterPro" id="IPR039448">
    <property type="entry name" value="Beta_helix"/>
</dbReference>
<dbReference type="InterPro" id="IPR051550">
    <property type="entry name" value="SCF-Subunits/Alg-Epimerases"/>
</dbReference>
<feature type="domain" description="Right handed beta helix" evidence="3">
    <location>
        <begin position="262"/>
        <end position="416"/>
    </location>
</feature>
<dbReference type="PROSITE" id="PS51257">
    <property type="entry name" value="PROKAR_LIPOPROTEIN"/>
    <property type="match status" value="1"/>
</dbReference>
<dbReference type="Proteomes" id="UP000663525">
    <property type="component" value="Chromosome"/>
</dbReference>
<dbReference type="SUPFAM" id="SSF51126">
    <property type="entry name" value="Pectin lyase-like"/>
    <property type="match status" value="2"/>
</dbReference>
<dbReference type="Gene3D" id="2.160.20.10">
    <property type="entry name" value="Single-stranded right-handed beta-helix, Pectin lyase-like"/>
    <property type="match status" value="2"/>
</dbReference>
<feature type="region of interest" description="Disordered" evidence="2">
    <location>
        <begin position="424"/>
        <end position="488"/>
    </location>
</feature>
<dbReference type="GeneID" id="68856254"/>
<proteinExistence type="predicted"/>
<feature type="domain" description="Right handed beta helix" evidence="3">
    <location>
        <begin position="102"/>
        <end position="246"/>
    </location>
</feature>
<evidence type="ECO:0000313" key="4">
    <source>
        <dbReference type="EMBL" id="QSG07030.1"/>
    </source>
</evidence>
<gene>
    <name evidence="4" type="ORF">HSR121_2710</name>
</gene>
<dbReference type="InterPro" id="IPR012334">
    <property type="entry name" value="Pectin_lyas_fold"/>
</dbReference>
<dbReference type="InterPro" id="IPR011050">
    <property type="entry name" value="Pectin_lyase_fold/virulence"/>
</dbReference>
<dbReference type="PANTHER" id="PTHR22990">
    <property type="entry name" value="F-BOX ONLY PROTEIN"/>
    <property type="match status" value="1"/>
</dbReference>